<proteinExistence type="predicted"/>
<dbReference type="Proteomes" id="UP000829398">
    <property type="component" value="Chromosome 2"/>
</dbReference>
<evidence type="ECO:0000313" key="1">
    <source>
        <dbReference type="EMBL" id="KAH9796555.1"/>
    </source>
</evidence>
<evidence type="ECO:0000313" key="2">
    <source>
        <dbReference type="Proteomes" id="UP000829398"/>
    </source>
</evidence>
<name>A0ACB8NGP8_CITSI</name>
<keyword evidence="2" id="KW-1185">Reference proteome</keyword>
<gene>
    <name evidence="1" type="ORF">KPL71_005571</name>
</gene>
<comment type="caution">
    <text evidence="1">The sequence shown here is derived from an EMBL/GenBank/DDBJ whole genome shotgun (WGS) entry which is preliminary data.</text>
</comment>
<reference evidence="2" key="1">
    <citation type="journal article" date="2023" name="Hortic. Res.">
        <title>A chromosome-level phased genome enabling allele-level studies in sweet orange: a case study on citrus Huanglongbing tolerance.</title>
        <authorList>
            <person name="Wu B."/>
            <person name="Yu Q."/>
            <person name="Deng Z."/>
            <person name="Duan Y."/>
            <person name="Luo F."/>
            <person name="Gmitter F. Jr."/>
        </authorList>
    </citation>
    <scope>NUCLEOTIDE SEQUENCE [LARGE SCALE GENOMIC DNA]</scope>
    <source>
        <strain evidence="2">cv. Valencia</strain>
    </source>
</reference>
<accession>A0ACB8NGP8</accession>
<protein>
    <submittedName>
        <fullName evidence="1">Cysteine-rich receptor-like protein kinase 26</fullName>
    </submittedName>
</protein>
<organism evidence="1 2">
    <name type="scientific">Citrus sinensis</name>
    <name type="common">Sweet orange</name>
    <name type="synonym">Citrus aurantium var. sinensis</name>
    <dbReference type="NCBI Taxonomy" id="2711"/>
    <lineage>
        <taxon>Eukaryota</taxon>
        <taxon>Viridiplantae</taxon>
        <taxon>Streptophyta</taxon>
        <taxon>Embryophyta</taxon>
        <taxon>Tracheophyta</taxon>
        <taxon>Spermatophyta</taxon>
        <taxon>Magnoliopsida</taxon>
        <taxon>eudicotyledons</taxon>
        <taxon>Gunneridae</taxon>
        <taxon>Pentapetalae</taxon>
        <taxon>rosids</taxon>
        <taxon>malvids</taxon>
        <taxon>Sapindales</taxon>
        <taxon>Rutaceae</taxon>
        <taxon>Aurantioideae</taxon>
        <taxon>Citrus</taxon>
    </lineage>
</organism>
<dbReference type="EMBL" id="CM039171">
    <property type="protein sequence ID" value="KAH9796555.1"/>
    <property type="molecule type" value="Genomic_DNA"/>
</dbReference>
<sequence>MASSRLPLFLCSIVLQLVAHTIAQQDTPLDELCLSEMGNFTKKSKYKANLDRVLSTISSNTKISYGFYTASYGRNNDQVNAMALCRGDVNPNSCRSCIKTSAVELRKHCPNQKEAVIWYDYCMLRYSNRYFFGNMEFGPWFWMYNLHNVSDATTFNRDVATLLNILKNKATSGDNCRKFATGNATTTNSLTIYALVQCTPDLEKQQCIDCLNNATALLPKCCDGRQGGRVIAPSCNFRYEIGRFYDLTTKLLKIAGKKNHTILITVIVSVVASVILITGICIFLRVGKLKLEDENVEETIAKSLQFDFETIRVATDNFSDANKLGQGGFGAVYKGMLSNGETIAVKRLSKNSKQGEIEFKNEVLLLARLQHRNLVRLLGFCLERKERILVYEFVPNASLDHFIFDPINREHMTWEKRYKIIEGIARGLLYLHEDSRLRIIHRDLKASNILLDSEMNPKISDFGMARLFEMDQTHSDTNRVVGTFGYMAPEYVMHGRFSVKSDIFSFGVLVLEIVSGQKRSSFGTEEETEDLLTYAWRNWNEGAALNLMDPTMRGGSTSEMMKCIHIGLLCVQENVSNRPGMASVVNMLNGDTVTLPAPSKPAFFMKCSVIPETSSPLDVITGSTESGGHGIGNVPLSKNEASITELSPR</sequence>